<dbReference type="Pfam" id="PF12412">
    <property type="entry name" value="DUF3667"/>
    <property type="match status" value="1"/>
</dbReference>
<dbReference type="EMBL" id="CP034759">
    <property type="protein sequence ID" value="QBG36048.1"/>
    <property type="molecule type" value="Genomic_DNA"/>
</dbReference>
<keyword evidence="3" id="KW-1185">Reference proteome</keyword>
<name>A0A4P6P521_9GAMM</name>
<feature type="transmembrane region" description="Helical" evidence="1">
    <location>
        <begin position="302"/>
        <end position="320"/>
    </location>
</feature>
<accession>A0A4P6P521</accession>
<dbReference type="Proteomes" id="UP000290244">
    <property type="component" value="Chromosome"/>
</dbReference>
<feature type="transmembrane region" description="Helical" evidence="1">
    <location>
        <begin position="340"/>
        <end position="358"/>
    </location>
</feature>
<dbReference type="RefSeq" id="WP_130601820.1">
    <property type="nucleotide sequence ID" value="NZ_CP034759.1"/>
</dbReference>
<organism evidence="2 3">
    <name type="scientific">Litorilituus sediminis</name>
    <dbReference type="NCBI Taxonomy" id="718192"/>
    <lineage>
        <taxon>Bacteria</taxon>
        <taxon>Pseudomonadati</taxon>
        <taxon>Pseudomonadota</taxon>
        <taxon>Gammaproteobacteria</taxon>
        <taxon>Alteromonadales</taxon>
        <taxon>Colwelliaceae</taxon>
        <taxon>Litorilituus</taxon>
    </lineage>
</organism>
<feature type="transmembrane region" description="Helical" evidence="1">
    <location>
        <begin position="276"/>
        <end position="295"/>
    </location>
</feature>
<evidence type="ECO:0000313" key="3">
    <source>
        <dbReference type="Proteomes" id="UP000290244"/>
    </source>
</evidence>
<evidence type="ECO:0000256" key="1">
    <source>
        <dbReference type="SAM" id="Phobius"/>
    </source>
</evidence>
<keyword evidence="1" id="KW-1133">Transmembrane helix</keyword>
<reference evidence="2 3" key="1">
    <citation type="submission" date="2018-12" db="EMBL/GenBank/DDBJ databases">
        <title>Complete genome of Litorilituus sediminis.</title>
        <authorList>
            <person name="Liu A."/>
            <person name="Rong J."/>
        </authorList>
    </citation>
    <scope>NUCLEOTIDE SEQUENCE [LARGE SCALE GENOMIC DNA]</scope>
    <source>
        <strain evidence="2 3">JCM 17549</strain>
    </source>
</reference>
<feature type="transmembrane region" description="Helical" evidence="1">
    <location>
        <begin position="370"/>
        <end position="396"/>
    </location>
</feature>
<dbReference type="OrthoDB" id="9111327at2"/>
<gene>
    <name evidence="2" type="ORF">EMK97_10175</name>
</gene>
<dbReference type="InterPro" id="IPR022134">
    <property type="entry name" value="DUF3667"/>
</dbReference>
<dbReference type="KEGG" id="lsd:EMK97_10175"/>
<keyword evidence="1" id="KW-0812">Transmembrane</keyword>
<proteinExistence type="predicted"/>
<evidence type="ECO:0000313" key="2">
    <source>
        <dbReference type="EMBL" id="QBG36048.1"/>
    </source>
</evidence>
<protein>
    <submittedName>
        <fullName evidence="2">DUF3667 domain-containing protein</fullName>
    </submittedName>
</protein>
<dbReference type="AlphaFoldDB" id="A0A4P6P521"/>
<keyword evidence="1" id="KW-0472">Membrane</keyword>
<sequence length="401" mass="45765">MSVESLDVSEKHHELQPQVVQDKSCENCGAPLDGQFCAKCGQEITSNIRYFGTVILHLLDDIFSFDSRASRTLWPLIAKPGFLTQKYFEGKRVHYVPPLRLYLFISIIFFLSLKFFTNFGAGSVPVISAETMQQNLANKIVELHSSEADVDKQASIARLQILLEQVSQNKRIPLQNQAIKLAQLELKQLSSGEGLSKEEKKKYDELQNNVETLKTKDSLITVSNQEDGTLRFDFLSEEMNTKLTEQVTMLKNKAEIAFSSDPSKLIEQAIGKLPQLMFVLLPVFALLLKVMYLFSNRLYMEHLTVALHSHSFIFLAILLLELLSEGQDFIVETSAFAADMMQYLAIILLTWLPVYLFIMQRRIYQQGYFFTSIKFVVIASIYLMLMLFTAFIAFIWGLTSI</sequence>